<dbReference type="PANTHER" id="PTHR12558:SF13">
    <property type="entry name" value="CELL DIVISION CYCLE PROTEIN 27 HOMOLOG"/>
    <property type="match status" value="1"/>
</dbReference>
<evidence type="ECO:0000313" key="3">
    <source>
        <dbReference type="EMBL" id="SKA69783.1"/>
    </source>
</evidence>
<dbReference type="PANTHER" id="PTHR12558">
    <property type="entry name" value="CELL DIVISION CYCLE 16,23,27"/>
    <property type="match status" value="1"/>
</dbReference>
<dbReference type="PROSITE" id="PS50005">
    <property type="entry name" value="TPR"/>
    <property type="match status" value="1"/>
</dbReference>
<dbReference type="InterPro" id="IPR011990">
    <property type="entry name" value="TPR-like_helical_dom_sf"/>
</dbReference>
<sequence>MCSTPRNPVQEPQLPVPFAGVFSLEKESEKSTLYFVEKTSETALSIRPLNAHLVPSGAAQAIEERTLLEKYSPEPGIYMARVAPQIRKMEEHVDKGDRHREKGEHYSAELEYDSALAIDEDHIRANFGLGLSCLEIGCTDRAEKILGKLVELEASFQPEHKHLFNEFGIQLRKSGLYTACCAYYERALSLTDSDENLLFNHARALFENEHYAEAQAQIDKALKLAPDFSEAALLRDYITKKQDKSPSDKKELSTPDAG</sequence>
<dbReference type="RefSeq" id="WP_078684518.1">
    <property type="nucleotide sequence ID" value="NZ_FUYA01000003.1"/>
</dbReference>
<organism evidence="3 4">
    <name type="scientific">Desulfobaculum bizertense DSM 18034</name>
    <dbReference type="NCBI Taxonomy" id="1121442"/>
    <lineage>
        <taxon>Bacteria</taxon>
        <taxon>Pseudomonadati</taxon>
        <taxon>Thermodesulfobacteriota</taxon>
        <taxon>Desulfovibrionia</taxon>
        <taxon>Desulfovibrionales</taxon>
        <taxon>Desulfovibrionaceae</taxon>
        <taxon>Desulfobaculum</taxon>
    </lineage>
</organism>
<feature type="repeat" description="TPR" evidence="1">
    <location>
        <begin position="195"/>
        <end position="228"/>
    </location>
</feature>
<dbReference type="Pfam" id="PF13181">
    <property type="entry name" value="TPR_8"/>
    <property type="match status" value="1"/>
</dbReference>
<dbReference type="Gene3D" id="1.25.40.10">
    <property type="entry name" value="Tetratricopeptide repeat domain"/>
    <property type="match status" value="2"/>
</dbReference>
<protein>
    <submittedName>
        <fullName evidence="3">Tetratricopeptide repeat-containing protein</fullName>
    </submittedName>
</protein>
<dbReference type="EMBL" id="FUYA01000003">
    <property type="protein sequence ID" value="SKA69783.1"/>
    <property type="molecule type" value="Genomic_DNA"/>
</dbReference>
<dbReference type="InterPro" id="IPR019734">
    <property type="entry name" value="TPR_rpt"/>
</dbReference>
<reference evidence="3 4" key="1">
    <citation type="submission" date="2017-02" db="EMBL/GenBank/DDBJ databases">
        <authorList>
            <person name="Peterson S.W."/>
        </authorList>
    </citation>
    <scope>NUCLEOTIDE SEQUENCE [LARGE SCALE GENOMIC DNA]</scope>
    <source>
        <strain evidence="3 4">DSM 18034</strain>
    </source>
</reference>
<keyword evidence="1" id="KW-0802">TPR repeat</keyword>
<dbReference type="STRING" id="1121442.SAMN02745702_01222"/>
<proteinExistence type="predicted"/>
<evidence type="ECO:0000256" key="1">
    <source>
        <dbReference type="PROSITE-ProRule" id="PRU00339"/>
    </source>
</evidence>
<dbReference type="OrthoDB" id="5469953at2"/>
<evidence type="ECO:0000313" key="4">
    <source>
        <dbReference type="Proteomes" id="UP000189733"/>
    </source>
</evidence>
<gene>
    <name evidence="3" type="ORF">SAMN02745702_01222</name>
</gene>
<keyword evidence="4" id="KW-1185">Reference proteome</keyword>
<name>A0A1T4VXS4_9BACT</name>
<dbReference type="AlphaFoldDB" id="A0A1T4VXS4"/>
<evidence type="ECO:0000256" key="2">
    <source>
        <dbReference type="SAM" id="MobiDB-lite"/>
    </source>
</evidence>
<feature type="region of interest" description="Disordered" evidence="2">
    <location>
        <begin position="239"/>
        <end position="258"/>
    </location>
</feature>
<accession>A0A1T4VXS4</accession>
<dbReference type="Proteomes" id="UP000189733">
    <property type="component" value="Unassembled WGS sequence"/>
</dbReference>
<dbReference type="SUPFAM" id="SSF48452">
    <property type="entry name" value="TPR-like"/>
    <property type="match status" value="1"/>
</dbReference>